<comment type="caution">
    <text evidence="1">The sequence shown here is derived from an EMBL/GenBank/DDBJ whole genome shotgun (WGS) entry which is preliminary data.</text>
</comment>
<keyword evidence="2" id="KW-1185">Reference proteome</keyword>
<name>A0ACC1S668_9APHY</name>
<accession>A0ACC1S668</accession>
<dbReference type="Proteomes" id="UP001148662">
    <property type="component" value="Unassembled WGS sequence"/>
</dbReference>
<proteinExistence type="predicted"/>
<reference evidence="1" key="1">
    <citation type="submission" date="2022-07" db="EMBL/GenBank/DDBJ databases">
        <title>Genome Sequence of Phlebia brevispora.</title>
        <authorList>
            <person name="Buettner E."/>
        </authorList>
    </citation>
    <scope>NUCLEOTIDE SEQUENCE</scope>
    <source>
        <strain evidence="1">MPL23</strain>
    </source>
</reference>
<protein>
    <submittedName>
        <fullName evidence="1">Uncharacterized protein</fullName>
    </submittedName>
</protein>
<gene>
    <name evidence="1" type="ORF">NM688_g7361</name>
</gene>
<dbReference type="EMBL" id="JANHOG010001704">
    <property type="protein sequence ID" value="KAJ3532864.1"/>
    <property type="molecule type" value="Genomic_DNA"/>
</dbReference>
<organism evidence="1 2">
    <name type="scientific">Phlebia brevispora</name>
    <dbReference type="NCBI Taxonomy" id="194682"/>
    <lineage>
        <taxon>Eukaryota</taxon>
        <taxon>Fungi</taxon>
        <taxon>Dikarya</taxon>
        <taxon>Basidiomycota</taxon>
        <taxon>Agaricomycotina</taxon>
        <taxon>Agaricomycetes</taxon>
        <taxon>Polyporales</taxon>
        <taxon>Meruliaceae</taxon>
        <taxon>Phlebia</taxon>
    </lineage>
</organism>
<evidence type="ECO:0000313" key="1">
    <source>
        <dbReference type="EMBL" id="KAJ3532864.1"/>
    </source>
</evidence>
<sequence length="304" mass="31121">MPAAVMDSVNMHSPALSPISRVQLNGQMNTPSGSDPLRNDRSPSAPQSPTLLTTLQRNSNPTPYPPIDPALREKSSENIDPALSQSNGSPPVHTKPPCANCGAFTTPLWRRDGEGKAVCNACGLYWKHKNMPRPPSLGRSSHPVPATHPDASPITDLSFRNTSGNPQMSPKSPSMTSPSTAPQPSQGAAAPSSDPAQPCSAPAKAHLAGTCPGDGRCDGTGGTSACSGCPTFNNALNSLSTSAAAGPSTETRPPVEAPPSSPDVSGAVNGKSRMKSASVGGRSPAGLPATCYDHRDPGARVNPD</sequence>
<evidence type="ECO:0000313" key="2">
    <source>
        <dbReference type="Proteomes" id="UP001148662"/>
    </source>
</evidence>